<name>A0A091HHE1_CALAN</name>
<organism evidence="1 2">
    <name type="scientific">Calypte anna</name>
    <name type="common">Anna's hummingbird</name>
    <name type="synonym">Archilochus anna</name>
    <dbReference type="NCBI Taxonomy" id="9244"/>
    <lineage>
        <taxon>Eukaryota</taxon>
        <taxon>Metazoa</taxon>
        <taxon>Chordata</taxon>
        <taxon>Craniata</taxon>
        <taxon>Vertebrata</taxon>
        <taxon>Euteleostomi</taxon>
        <taxon>Archelosauria</taxon>
        <taxon>Archosauria</taxon>
        <taxon>Dinosauria</taxon>
        <taxon>Saurischia</taxon>
        <taxon>Theropoda</taxon>
        <taxon>Coelurosauria</taxon>
        <taxon>Aves</taxon>
        <taxon>Neognathae</taxon>
        <taxon>Neoaves</taxon>
        <taxon>Strisores</taxon>
        <taxon>Apodiformes</taxon>
        <taxon>Trochilidae</taxon>
        <taxon>Calypte</taxon>
    </lineage>
</organism>
<keyword evidence="2" id="KW-1185">Reference proteome</keyword>
<evidence type="ECO:0000313" key="2">
    <source>
        <dbReference type="Proteomes" id="UP000054308"/>
    </source>
</evidence>
<dbReference type="EMBL" id="KL217459">
    <property type="protein sequence ID" value="KFO95256.1"/>
    <property type="molecule type" value="Genomic_DNA"/>
</dbReference>
<sequence length="98" mass="10124">GPETHLGPQAAAGVASTAAFFLCEGLLGQHFDVVPNGVAEPQPGDLFLFPLASGGPSWWCAHTGVYCGDGEIIHLEGSSEMSPSGIVAKHSKSHLLRT</sequence>
<accession>A0A091HHE1</accession>
<gene>
    <name evidence="1" type="ORF">N300_03993</name>
</gene>
<protein>
    <recommendedName>
        <fullName evidence="3">NlpC/P60 domain-containing protein</fullName>
    </recommendedName>
</protein>
<dbReference type="SUPFAM" id="SSF54001">
    <property type="entry name" value="Cysteine proteinases"/>
    <property type="match status" value="1"/>
</dbReference>
<dbReference type="Gene3D" id="3.90.1720.10">
    <property type="entry name" value="endopeptidase domain like (from Nostoc punctiforme)"/>
    <property type="match status" value="1"/>
</dbReference>
<dbReference type="Proteomes" id="UP000054308">
    <property type="component" value="Unassembled WGS sequence"/>
</dbReference>
<proteinExistence type="predicted"/>
<feature type="non-terminal residue" evidence="1">
    <location>
        <position position="98"/>
    </location>
</feature>
<evidence type="ECO:0008006" key="3">
    <source>
        <dbReference type="Google" id="ProtNLM"/>
    </source>
</evidence>
<feature type="non-terminal residue" evidence="1">
    <location>
        <position position="1"/>
    </location>
</feature>
<dbReference type="InterPro" id="IPR038765">
    <property type="entry name" value="Papain-like_cys_pep_sf"/>
</dbReference>
<dbReference type="AlphaFoldDB" id="A0A091HHE1"/>
<reference evidence="1 2" key="1">
    <citation type="submission" date="2014-04" db="EMBL/GenBank/DDBJ databases">
        <title>Genome evolution of avian class.</title>
        <authorList>
            <person name="Zhang G."/>
            <person name="Li C."/>
        </authorList>
    </citation>
    <scope>NUCLEOTIDE SEQUENCE [LARGE SCALE GENOMIC DNA]</scope>
    <source>
        <strain evidence="1">BGI_N300</strain>
    </source>
</reference>
<evidence type="ECO:0000313" key="1">
    <source>
        <dbReference type="EMBL" id="KFO95256.1"/>
    </source>
</evidence>